<evidence type="ECO:0000256" key="17">
    <source>
        <dbReference type="SAM" id="MobiDB-lite"/>
    </source>
</evidence>
<evidence type="ECO:0000256" key="6">
    <source>
        <dbReference type="ARBA" id="ARBA00022618"/>
    </source>
</evidence>
<evidence type="ECO:0000256" key="2">
    <source>
        <dbReference type="ARBA" id="ARBA00003921"/>
    </source>
</evidence>
<dbReference type="EC" id="1.3.1.98" evidence="16"/>
<dbReference type="Gene3D" id="3.90.78.10">
    <property type="entry name" value="UDP-N-acetylenolpyruvoylglucosamine reductase, C-terminal domain"/>
    <property type="match status" value="1"/>
</dbReference>
<keyword evidence="12 16" id="KW-0560">Oxidoreductase</keyword>
<dbReference type="UniPathway" id="UPA00219"/>
<comment type="cofactor">
    <cofactor evidence="1 16">
        <name>FAD</name>
        <dbReference type="ChEBI" id="CHEBI:57692"/>
    </cofactor>
</comment>
<evidence type="ECO:0000256" key="7">
    <source>
        <dbReference type="ARBA" id="ARBA00022630"/>
    </source>
</evidence>
<dbReference type="PROSITE" id="PS51387">
    <property type="entry name" value="FAD_PCMH"/>
    <property type="match status" value="1"/>
</dbReference>
<evidence type="ECO:0000256" key="9">
    <source>
        <dbReference type="ARBA" id="ARBA00022857"/>
    </source>
</evidence>
<dbReference type="PANTHER" id="PTHR21071">
    <property type="entry name" value="UDP-N-ACETYLENOLPYRUVOYLGLUCOSAMINE REDUCTASE"/>
    <property type="match status" value="1"/>
</dbReference>
<organism evidence="19 20">
    <name type="scientific">Halarsenatibacter silvermanii</name>
    <dbReference type="NCBI Taxonomy" id="321763"/>
    <lineage>
        <taxon>Bacteria</taxon>
        <taxon>Bacillati</taxon>
        <taxon>Bacillota</taxon>
        <taxon>Clostridia</taxon>
        <taxon>Halanaerobiales</taxon>
        <taxon>Halarsenatibacteraceae</taxon>
        <taxon>Halarsenatibacter</taxon>
    </lineage>
</organism>
<evidence type="ECO:0000256" key="12">
    <source>
        <dbReference type="ARBA" id="ARBA00023002"/>
    </source>
</evidence>
<dbReference type="STRING" id="321763.SAMN04488692_10157"/>
<evidence type="ECO:0000256" key="8">
    <source>
        <dbReference type="ARBA" id="ARBA00022827"/>
    </source>
</evidence>
<comment type="pathway">
    <text evidence="4 16">Cell wall biogenesis; peptidoglycan biosynthesis.</text>
</comment>
<dbReference type="SUPFAM" id="SSF56194">
    <property type="entry name" value="Uridine diphospho-N-Acetylenolpyruvylglucosamine reductase, MurB, C-terminal domain"/>
    <property type="match status" value="1"/>
</dbReference>
<feature type="compositionally biased region" description="Pro residues" evidence="17">
    <location>
        <begin position="314"/>
        <end position="325"/>
    </location>
</feature>
<dbReference type="InterPro" id="IPR016166">
    <property type="entry name" value="FAD-bd_PCMH"/>
</dbReference>
<evidence type="ECO:0000256" key="11">
    <source>
        <dbReference type="ARBA" id="ARBA00022984"/>
    </source>
</evidence>
<dbReference type="GO" id="GO:0008762">
    <property type="term" value="F:UDP-N-acetylmuramate dehydrogenase activity"/>
    <property type="evidence" value="ECO:0007669"/>
    <property type="project" value="UniProtKB-UniRule"/>
</dbReference>
<dbReference type="SUPFAM" id="SSF56176">
    <property type="entry name" value="FAD-binding/transporter-associated domain-like"/>
    <property type="match status" value="1"/>
</dbReference>
<evidence type="ECO:0000256" key="1">
    <source>
        <dbReference type="ARBA" id="ARBA00001974"/>
    </source>
</evidence>
<dbReference type="NCBIfam" id="NF010480">
    <property type="entry name" value="PRK13905.1"/>
    <property type="match status" value="1"/>
</dbReference>
<dbReference type="InterPro" id="IPR006094">
    <property type="entry name" value="Oxid_FAD_bind_N"/>
</dbReference>
<dbReference type="InterPro" id="IPR016167">
    <property type="entry name" value="FAD-bd_PCMH_sub1"/>
</dbReference>
<dbReference type="AlphaFoldDB" id="A0A1G9GZK8"/>
<sequence>MNKQNRYRRLISSFAEVRRISISEDEPMKRHTSLRIGGPADLFIVPRRREAALEVFKKLESADIPWSVTGAGSNLLVADRGIRGAAVKLSDLDRVEIEGSSIKAEAGILLGRLAEISARSALSGLEFASGIPGTLGGAIFMNAGAYGGQMQDVLKEVEVFSPQDKRSYRLKKEELELSYRSSRLQQEGCIAVSAVLELSRGEKEQILERMAELEYKRWLKQPMDCPSAGSTFKRPEDDYAGRLIEAAGFKGSRVGNAMVSQKHAGFIVNLIEKGGAEAAEVIELMRRVQRGVEEEFDITLEPEPRPLGDFPPDELTPPFPNGTAV</sequence>
<protein>
    <recommendedName>
        <fullName evidence="16">UDP-N-acetylenolpyruvoylglucosamine reductase</fullName>
        <ecNumber evidence="16">1.3.1.98</ecNumber>
    </recommendedName>
    <alternativeName>
        <fullName evidence="16">UDP-N-acetylmuramate dehydrogenase</fullName>
    </alternativeName>
</protein>
<dbReference type="Gene3D" id="3.30.465.10">
    <property type="match status" value="1"/>
</dbReference>
<dbReference type="GO" id="GO:0071555">
    <property type="term" value="P:cell wall organization"/>
    <property type="evidence" value="ECO:0007669"/>
    <property type="project" value="UniProtKB-KW"/>
</dbReference>
<comment type="similarity">
    <text evidence="16">Belongs to the MurB family.</text>
</comment>
<evidence type="ECO:0000256" key="10">
    <source>
        <dbReference type="ARBA" id="ARBA00022960"/>
    </source>
</evidence>
<evidence type="ECO:0000256" key="13">
    <source>
        <dbReference type="ARBA" id="ARBA00023306"/>
    </source>
</evidence>
<dbReference type="PANTHER" id="PTHR21071:SF4">
    <property type="entry name" value="UDP-N-ACETYLENOLPYRUVOYLGLUCOSAMINE REDUCTASE"/>
    <property type="match status" value="1"/>
</dbReference>
<keyword evidence="10 16" id="KW-0133">Cell shape</keyword>
<feature type="domain" description="FAD-binding PCMH-type" evidence="18">
    <location>
        <begin position="35"/>
        <end position="201"/>
    </location>
</feature>
<evidence type="ECO:0000256" key="14">
    <source>
        <dbReference type="ARBA" id="ARBA00023316"/>
    </source>
</evidence>
<keyword evidence="7 16" id="KW-0285">Flavoprotein</keyword>
<comment type="subcellular location">
    <subcellularLocation>
        <location evidence="3 16">Cytoplasm</location>
    </subcellularLocation>
</comment>
<evidence type="ECO:0000256" key="3">
    <source>
        <dbReference type="ARBA" id="ARBA00004496"/>
    </source>
</evidence>
<name>A0A1G9GZK8_9FIRM</name>
<evidence type="ECO:0000313" key="20">
    <source>
        <dbReference type="Proteomes" id="UP000199476"/>
    </source>
</evidence>
<proteinExistence type="inferred from homology"/>
<dbReference type="InterPro" id="IPR036635">
    <property type="entry name" value="MurB_C_sf"/>
</dbReference>
<dbReference type="EMBL" id="FNGO01000001">
    <property type="protein sequence ID" value="SDL06097.1"/>
    <property type="molecule type" value="Genomic_DNA"/>
</dbReference>
<keyword evidence="13 16" id="KW-0131">Cell cycle</keyword>
<evidence type="ECO:0000256" key="16">
    <source>
        <dbReference type="HAMAP-Rule" id="MF_00037"/>
    </source>
</evidence>
<dbReference type="GO" id="GO:0051301">
    <property type="term" value="P:cell division"/>
    <property type="evidence" value="ECO:0007669"/>
    <property type="project" value="UniProtKB-KW"/>
</dbReference>
<evidence type="ECO:0000256" key="15">
    <source>
        <dbReference type="ARBA" id="ARBA00048914"/>
    </source>
</evidence>
<accession>A0A1G9GZK8</accession>
<dbReference type="Pfam" id="PF01565">
    <property type="entry name" value="FAD_binding_4"/>
    <property type="match status" value="1"/>
</dbReference>
<dbReference type="OrthoDB" id="9804753at2"/>
<comment type="catalytic activity">
    <reaction evidence="15 16">
        <text>UDP-N-acetyl-alpha-D-muramate + NADP(+) = UDP-N-acetyl-3-O-(1-carboxyvinyl)-alpha-D-glucosamine + NADPH + H(+)</text>
        <dbReference type="Rhea" id="RHEA:12248"/>
        <dbReference type="ChEBI" id="CHEBI:15378"/>
        <dbReference type="ChEBI" id="CHEBI:57783"/>
        <dbReference type="ChEBI" id="CHEBI:58349"/>
        <dbReference type="ChEBI" id="CHEBI:68483"/>
        <dbReference type="ChEBI" id="CHEBI:70757"/>
        <dbReference type="EC" id="1.3.1.98"/>
    </reaction>
</comment>
<dbReference type="Gene3D" id="3.30.43.10">
    <property type="entry name" value="Uridine Diphospho-n-acetylenolpyruvylglucosamine Reductase, domain 2"/>
    <property type="match status" value="1"/>
</dbReference>
<dbReference type="RefSeq" id="WP_089757526.1">
    <property type="nucleotide sequence ID" value="NZ_FNGO01000001.1"/>
</dbReference>
<dbReference type="NCBIfam" id="TIGR00179">
    <property type="entry name" value="murB"/>
    <property type="match status" value="1"/>
</dbReference>
<evidence type="ECO:0000259" key="18">
    <source>
        <dbReference type="PROSITE" id="PS51387"/>
    </source>
</evidence>
<feature type="active site" evidence="16">
    <location>
        <position position="180"/>
    </location>
</feature>
<keyword evidence="5 16" id="KW-0963">Cytoplasm</keyword>
<keyword evidence="8 16" id="KW-0274">FAD</keyword>
<keyword evidence="11 16" id="KW-0573">Peptidoglycan synthesis</keyword>
<gene>
    <name evidence="16" type="primary">murB</name>
    <name evidence="19" type="ORF">SAMN04488692_10157</name>
</gene>
<dbReference type="Pfam" id="PF02873">
    <property type="entry name" value="MurB_C"/>
    <property type="match status" value="1"/>
</dbReference>
<evidence type="ECO:0000313" key="19">
    <source>
        <dbReference type="EMBL" id="SDL06097.1"/>
    </source>
</evidence>
<comment type="function">
    <text evidence="2 16">Cell wall formation.</text>
</comment>
<dbReference type="InterPro" id="IPR011601">
    <property type="entry name" value="MurB_C"/>
</dbReference>
<dbReference type="Proteomes" id="UP000199476">
    <property type="component" value="Unassembled WGS sequence"/>
</dbReference>
<keyword evidence="20" id="KW-1185">Reference proteome</keyword>
<dbReference type="InterPro" id="IPR003170">
    <property type="entry name" value="MurB"/>
</dbReference>
<reference evidence="19 20" key="1">
    <citation type="submission" date="2016-10" db="EMBL/GenBank/DDBJ databases">
        <authorList>
            <person name="de Groot N.N."/>
        </authorList>
    </citation>
    <scope>NUCLEOTIDE SEQUENCE [LARGE SCALE GENOMIC DNA]</scope>
    <source>
        <strain evidence="19 20">SLAS-1</strain>
    </source>
</reference>
<feature type="active site" evidence="16">
    <location>
        <position position="303"/>
    </location>
</feature>
<feature type="region of interest" description="Disordered" evidence="17">
    <location>
        <begin position="300"/>
        <end position="325"/>
    </location>
</feature>
<dbReference type="InterPro" id="IPR036318">
    <property type="entry name" value="FAD-bd_PCMH-like_sf"/>
</dbReference>
<dbReference type="HAMAP" id="MF_00037">
    <property type="entry name" value="MurB"/>
    <property type="match status" value="1"/>
</dbReference>
<evidence type="ECO:0000256" key="5">
    <source>
        <dbReference type="ARBA" id="ARBA00022490"/>
    </source>
</evidence>
<dbReference type="GO" id="GO:0005829">
    <property type="term" value="C:cytosol"/>
    <property type="evidence" value="ECO:0007669"/>
    <property type="project" value="TreeGrafter"/>
</dbReference>
<keyword evidence="9 16" id="KW-0521">NADP</keyword>
<dbReference type="GO" id="GO:0071949">
    <property type="term" value="F:FAD binding"/>
    <property type="evidence" value="ECO:0007669"/>
    <property type="project" value="InterPro"/>
</dbReference>
<feature type="active site" description="Proton donor" evidence="16">
    <location>
        <position position="230"/>
    </location>
</feature>
<dbReference type="InterPro" id="IPR016169">
    <property type="entry name" value="FAD-bd_PCMH_sub2"/>
</dbReference>
<dbReference type="GO" id="GO:0008360">
    <property type="term" value="P:regulation of cell shape"/>
    <property type="evidence" value="ECO:0007669"/>
    <property type="project" value="UniProtKB-KW"/>
</dbReference>
<keyword evidence="6 16" id="KW-0132">Cell division</keyword>
<keyword evidence="14 16" id="KW-0961">Cell wall biogenesis/degradation</keyword>
<evidence type="ECO:0000256" key="4">
    <source>
        <dbReference type="ARBA" id="ARBA00004752"/>
    </source>
</evidence>
<dbReference type="GO" id="GO:0009252">
    <property type="term" value="P:peptidoglycan biosynthetic process"/>
    <property type="evidence" value="ECO:0007669"/>
    <property type="project" value="UniProtKB-UniRule"/>
</dbReference>